<dbReference type="EMBL" id="CAXHTA020000018">
    <property type="protein sequence ID" value="CAL5228295.1"/>
    <property type="molecule type" value="Genomic_DNA"/>
</dbReference>
<organism evidence="3 4">
    <name type="scientific">Coccomyxa viridis</name>
    <dbReference type="NCBI Taxonomy" id="1274662"/>
    <lineage>
        <taxon>Eukaryota</taxon>
        <taxon>Viridiplantae</taxon>
        <taxon>Chlorophyta</taxon>
        <taxon>core chlorophytes</taxon>
        <taxon>Trebouxiophyceae</taxon>
        <taxon>Trebouxiophyceae incertae sedis</taxon>
        <taxon>Coccomyxaceae</taxon>
        <taxon>Coccomyxa</taxon>
    </lineage>
</organism>
<keyword evidence="4" id="KW-1185">Reference proteome</keyword>
<keyword evidence="2" id="KW-0732">Signal</keyword>
<name>A0ABP1GAE9_9CHLO</name>
<evidence type="ECO:0000256" key="1">
    <source>
        <dbReference type="SAM" id="MobiDB-lite"/>
    </source>
</evidence>
<evidence type="ECO:0000313" key="4">
    <source>
        <dbReference type="Proteomes" id="UP001497392"/>
    </source>
</evidence>
<reference evidence="3 4" key="1">
    <citation type="submission" date="2024-06" db="EMBL/GenBank/DDBJ databases">
        <authorList>
            <person name="Kraege A."/>
            <person name="Thomma B."/>
        </authorList>
    </citation>
    <scope>NUCLEOTIDE SEQUENCE [LARGE SCALE GENOMIC DNA]</scope>
</reference>
<evidence type="ECO:0000256" key="2">
    <source>
        <dbReference type="SAM" id="SignalP"/>
    </source>
</evidence>
<gene>
    <name evidence="3" type="primary">g11401</name>
    <name evidence="3" type="ORF">VP750_LOCUS10201</name>
</gene>
<sequence>MRCSTVRVSIIAVLCCRCILATGHERSLQQFDSFLSDPQQSGWQSFSGKDTSKQTPSTAAQPAQSSSQSIMANTLPNPDVNPLAVQLINTPAVGGGNKRWINPTLSCNPWSGNSTLNGCITPQANEACPLPCASGSPAGCGERFQCYKGCPLCIPPPVNGLCNGFKQIEIGQLDSTIAVSNLPLGNMSYWFEGSSIVITMNLTSGMISKPLGIFVNKTTAPTAPPAQLNTQGISDAAGTDPNWDLLNYPYSSCISYKKDLSPLQYGDKVYIALASFSCSQAQDGSCGCKNQDMLGAVGGNLCIYQPEPGIKIPTASPSRFLRAPFSGCEYVIARYCPPGFNGGDLGASCVANAGSCTQNNTCGGGAFPELMGFQCKGFNPEGQGLGTAGRCASNAYDNMGYLTLDFTCATSPCKVDGDCQVGYMCASNTPCLDDSGQCTSRCIPLAASWCQGLCPNAMQYVPSTNPGAANTPNVGQLSGAPLAQALGAKPGSSEGRSGASKWLRADYSAAPVQPEISNVINVG</sequence>
<proteinExistence type="predicted"/>
<feature type="signal peptide" evidence="2">
    <location>
        <begin position="1"/>
        <end position="21"/>
    </location>
</feature>
<accession>A0ABP1GAE9</accession>
<feature type="chain" id="PRO_5046614405" evidence="2">
    <location>
        <begin position="22"/>
        <end position="523"/>
    </location>
</feature>
<dbReference type="Proteomes" id="UP001497392">
    <property type="component" value="Unassembled WGS sequence"/>
</dbReference>
<evidence type="ECO:0000313" key="3">
    <source>
        <dbReference type="EMBL" id="CAL5228295.1"/>
    </source>
</evidence>
<protein>
    <submittedName>
        <fullName evidence="3">G11401 protein</fullName>
    </submittedName>
</protein>
<feature type="compositionally biased region" description="Low complexity" evidence="1">
    <location>
        <begin position="54"/>
        <end position="69"/>
    </location>
</feature>
<feature type="region of interest" description="Disordered" evidence="1">
    <location>
        <begin position="42"/>
        <end position="73"/>
    </location>
</feature>
<comment type="caution">
    <text evidence="3">The sequence shown here is derived from an EMBL/GenBank/DDBJ whole genome shotgun (WGS) entry which is preliminary data.</text>
</comment>